<proteinExistence type="inferred from homology"/>
<dbReference type="GO" id="GO:0019031">
    <property type="term" value="C:viral envelope"/>
    <property type="evidence" value="ECO:0007669"/>
    <property type="project" value="UniProtKB-KW"/>
</dbReference>
<dbReference type="Gene3D" id="1.20.58.1340">
    <property type="match status" value="1"/>
</dbReference>
<evidence type="ECO:0000256" key="11">
    <source>
        <dbReference type="ARBA" id="ARBA00022981"/>
    </source>
</evidence>
<keyword evidence="15" id="KW-0325">Glycoprotein</keyword>
<evidence type="ECO:0000256" key="6">
    <source>
        <dbReference type="ARBA" id="ARBA00022692"/>
    </source>
</evidence>
<evidence type="ECO:0000256" key="13">
    <source>
        <dbReference type="ARBA" id="ARBA00023046"/>
    </source>
</evidence>
<reference evidence="19" key="1">
    <citation type="submission" date="2017-11" db="EMBL/GenBank/DDBJ databases">
        <title>The distinct marsupial branch of gammaherpesviruses includes novel host-derived genes seldom found in other viruses.</title>
        <authorList>
            <person name="Vaz P.K."/>
        </authorList>
    </citation>
    <scope>NUCLEOTIDE SEQUENCE</scope>
    <source>
        <strain evidence="19">36M/11</strain>
    </source>
</reference>
<evidence type="ECO:0000256" key="9">
    <source>
        <dbReference type="ARBA" id="ARBA00022870"/>
    </source>
</evidence>
<keyword evidence="10" id="KW-0261">Viral envelope protein</keyword>
<evidence type="ECO:0000256" key="4">
    <source>
        <dbReference type="ARBA" id="ARBA00022521"/>
    </source>
</evidence>
<accession>A0A3S5HA14</accession>
<dbReference type="InterPro" id="IPR038172">
    <property type="entry name" value="Herpes_glycoH_C_sf"/>
</dbReference>
<dbReference type="RefSeq" id="YP_010087465.1">
    <property type="nucleotide sequence ID" value="NC_055555.1"/>
</dbReference>
<feature type="domain" description="Herpesvirus glycoprotein H C-terminal" evidence="18">
    <location>
        <begin position="550"/>
        <end position="694"/>
    </location>
</feature>
<gene>
    <name evidence="19" type="primary">ORF22</name>
</gene>
<keyword evidence="4" id="KW-1169">Fusion of virus membrane with host cell membrane</keyword>
<dbReference type="KEGG" id="vg:65102750"/>
<dbReference type="GeneID" id="65102750"/>
<keyword evidence="7" id="KW-0732">Signal</keyword>
<keyword evidence="9" id="KW-1043">Host membrane</keyword>
<dbReference type="Gene3D" id="3.90.380.20">
    <property type="entry name" value="Herpesvirus glycoprotein H, domain D-II"/>
    <property type="match status" value="1"/>
</dbReference>
<keyword evidence="14 17" id="KW-0472">Membrane</keyword>
<comment type="subcellular location">
    <subcellularLocation>
        <location evidence="1">Virion membrane</location>
        <topology evidence="1">Single-pass type I membrane protein</topology>
    </subcellularLocation>
</comment>
<evidence type="ECO:0000256" key="10">
    <source>
        <dbReference type="ARBA" id="ARBA00022879"/>
    </source>
</evidence>
<sequence length="731" mass="83746">MCTRLLCNILASLCILAIVGKNASPKREKVDRNHILITVEWNNELKNYTLNWTRILTIINNVTVRTLWEMSNVTESLSDTYNKFKDFHKPGNEVVIRSGSGYKEQSVDPKQKNISVGGEISQTSIGNDYDGKYGIPSQNLFDSLFKNSMDVFPNKNVSADVFYPFRDRANYVSLKISDATEFVGVFTVDYAYIIFLQEVNSTKYDMTLLLGNTAHLPVLKGSLDHLNFTVAKNDEQSMLLYVKTEDKEKISHIFKPNYTNMFIEATETPLFDLLGDLQDYAVSIEATGHCKAPHLTGTYVEFFFKVLVAFHRTGRELRRRGNGNICFRWLIEHAYELEILTDLIKGCHRSFYMSGFSTLLLERIAAAVIVNLPINSLSSLNKMDQDWSLKLIYYGHNMTNVLENSWGGIASVMLGVYRTYTQNFDLTINDRQTLFYVYEDLRFDEIGNRTINDHNLRIIYAAATSMCSSLELATMVSFWAKPKGHSHKLHASFSPCFMSLRFDFSKDKLYSQSFQTSSITKKETLFGVDGFFNVIHGEHLNNSFHRLLVYDCITATDKVRMVVSLKTYTYIISVGPASKGTMYEVKNTFINNKLIITSIDSNANCSSLKTTNNQKYKRIPVVYNITKPWRQCVLCQSAVLSYDEHDGIQSVVYVTDISVQNRVFDENNLFFSSKSLHVHYLILMNNGTIVRVRGVYVREFRQLLISTAFFCGFCAFVWIIYRIVGSRFRVK</sequence>
<keyword evidence="16" id="KW-1160">Virus entry into host cell</keyword>
<evidence type="ECO:0000256" key="17">
    <source>
        <dbReference type="SAM" id="Phobius"/>
    </source>
</evidence>
<evidence type="ECO:0000256" key="14">
    <source>
        <dbReference type="ARBA" id="ARBA00023136"/>
    </source>
</evidence>
<evidence type="ECO:0000256" key="5">
    <source>
        <dbReference type="ARBA" id="ARBA00022595"/>
    </source>
</evidence>
<evidence type="ECO:0000256" key="16">
    <source>
        <dbReference type="ARBA" id="ARBA00023296"/>
    </source>
</evidence>
<dbReference type="GO" id="GO:0055036">
    <property type="term" value="C:virion membrane"/>
    <property type="evidence" value="ECO:0007669"/>
    <property type="project" value="UniProtKB-SubCell"/>
</dbReference>
<dbReference type="EMBL" id="MG452722">
    <property type="protein sequence ID" value="AZB49195.1"/>
    <property type="molecule type" value="Genomic_DNA"/>
</dbReference>
<evidence type="ECO:0000259" key="18">
    <source>
        <dbReference type="Pfam" id="PF17488"/>
    </source>
</evidence>
<feature type="transmembrane region" description="Helical" evidence="17">
    <location>
        <begin position="703"/>
        <end position="724"/>
    </location>
</feature>
<keyword evidence="20" id="KW-1185">Reference proteome</keyword>
<keyword evidence="11" id="KW-0730">Sialic acid</keyword>
<protein>
    <submittedName>
        <fullName evidence="19">GH</fullName>
    </submittedName>
</protein>
<evidence type="ECO:0000256" key="15">
    <source>
        <dbReference type="ARBA" id="ARBA00023180"/>
    </source>
</evidence>
<keyword evidence="8" id="KW-0946">Virion</keyword>
<dbReference type="Gene3D" id="2.60.40.3190">
    <property type="entry name" value="Herpesvirus glycoprotein H, C-terminal domain"/>
    <property type="match status" value="1"/>
</dbReference>
<keyword evidence="2" id="KW-1168">Fusion of virus membrane with host membrane</keyword>
<dbReference type="Proteomes" id="UP000677407">
    <property type="component" value="Segment"/>
</dbReference>
<keyword evidence="13" id="KW-1039">Host endosome</keyword>
<evidence type="ECO:0000256" key="7">
    <source>
        <dbReference type="ARBA" id="ARBA00022729"/>
    </source>
</evidence>
<organism evidence="19">
    <name type="scientific">Phascolarctid gammaherpesvirus 1</name>
    <dbReference type="NCBI Taxonomy" id="2249313"/>
    <lineage>
        <taxon>Viruses</taxon>
        <taxon>Duplodnaviria</taxon>
        <taxon>Heunggongvirae</taxon>
        <taxon>Peploviricota</taxon>
        <taxon>Herviviricetes</taxon>
        <taxon>Herpesvirales</taxon>
        <taxon>Orthoherpesviridae</taxon>
        <taxon>Gammaherpesvirinae</taxon>
        <taxon>Manticavirus</taxon>
        <taxon>Manticavirus phascolarctidgamma1</taxon>
    </lineage>
</organism>
<dbReference type="Pfam" id="PF02489">
    <property type="entry name" value="Herpes_glycop_H"/>
    <property type="match status" value="1"/>
</dbReference>
<keyword evidence="3" id="KW-1032">Host cell membrane</keyword>
<keyword evidence="6 17" id="KW-0812">Transmembrane</keyword>
<dbReference type="InterPro" id="IPR035305">
    <property type="entry name" value="Herpes_glycoH_C"/>
</dbReference>
<dbReference type="GO" id="GO:0019064">
    <property type="term" value="P:fusion of virus membrane with host plasma membrane"/>
    <property type="evidence" value="ECO:0007669"/>
    <property type="project" value="UniProtKB-KW"/>
</dbReference>
<dbReference type="InterPro" id="IPR003493">
    <property type="entry name" value="Herpes_gH"/>
</dbReference>
<keyword evidence="12 17" id="KW-1133">Transmembrane helix</keyword>
<dbReference type="HAMAP" id="MF_04033">
    <property type="entry name" value="HSV_GH"/>
    <property type="match status" value="1"/>
</dbReference>
<evidence type="ECO:0000256" key="12">
    <source>
        <dbReference type="ARBA" id="ARBA00022989"/>
    </source>
</evidence>
<evidence type="ECO:0000313" key="20">
    <source>
        <dbReference type="Proteomes" id="UP000677407"/>
    </source>
</evidence>
<name>A0A3S5HA14_9GAMA</name>
<evidence type="ECO:0000256" key="1">
    <source>
        <dbReference type="ARBA" id="ARBA00004563"/>
    </source>
</evidence>
<dbReference type="Pfam" id="PF17488">
    <property type="entry name" value="Herpes_glycoH_C"/>
    <property type="match status" value="1"/>
</dbReference>
<evidence type="ECO:0000256" key="8">
    <source>
        <dbReference type="ARBA" id="ARBA00022844"/>
    </source>
</evidence>
<evidence type="ECO:0000313" key="19">
    <source>
        <dbReference type="EMBL" id="AZB49195.1"/>
    </source>
</evidence>
<dbReference type="GO" id="GO:0046718">
    <property type="term" value="P:symbiont entry into host cell"/>
    <property type="evidence" value="ECO:0007669"/>
    <property type="project" value="UniProtKB-KW"/>
</dbReference>
<evidence type="ECO:0000256" key="2">
    <source>
        <dbReference type="ARBA" id="ARBA00022506"/>
    </source>
</evidence>
<evidence type="ECO:0000256" key="3">
    <source>
        <dbReference type="ARBA" id="ARBA00022511"/>
    </source>
</evidence>
<keyword evidence="5" id="KW-1162">Viral penetration into host cytoplasm</keyword>